<comment type="caution">
    <text evidence="7">The sequence shown here is derived from an EMBL/GenBank/DDBJ whole genome shotgun (WGS) entry which is preliminary data.</text>
</comment>
<evidence type="ECO:0000313" key="7">
    <source>
        <dbReference type="EMBL" id="CAH0048450.1"/>
    </source>
</evidence>
<dbReference type="InterPro" id="IPR029021">
    <property type="entry name" value="Prot-tyrosine_phosphatase-like"/>
</dbReference>
<evidence type="ECO:0000259" key="6">
    <source>
        <dbReference type="PROSITE" id="PS50056"/>
    </source>
</evidence>
<keyword evidence="3" id="KW-0378">Hydrolase</keyword>
<dbReference type="OrthoDB" id="2017893at2759"/>
<dbReference type="SUPFAM" id="SSF52799">
    <property type="entry name" value="(Phosphotyrosine protein) phosphatases II"/>
    <property type="match status" value="1"/>
</dbReference>
<evidence type="ECO:0000256" key="4">
    <source>
        <dbReference type="ARBA" id="ARBA00022912"/>
    </source>
</evidence>
<evidence type="ECO:0000256" key="5">
    <source>
        <dbReference type="SAM" id="MobiDB-lite"/>
    </source>
</evidence>
<dbReference type="Proteomes" id="UP000775872">
    <property type="component" value="Unassembled WGS sequence"/>
</dbReference>
<evidence type="ECO:0000313" key="8">
    <source>
        <dbReference type="Proteomes" id="UP000775872"/>
    </source>
</evidence>
<dbReference type="PANTHER" id="PTHR45848:SF4">
    <property type="entry name" value="DUAL SPECIFICITY PROTEIN PHOSPHATASE 12"/>
    <property type="match status" value="1"/>
</dbReference>
<dbReference type="EMBL" id="CABFOC020000035">
    <property type="protein sequence ID" value="CAH0048450.1"/>
    <property type="molecule type" value="Genomic_DNA"/>
</dbReference>
<evidence type="ECO:0000256" key="2">
    <source>
        <dbReference type="ARBA" id="ARBA00013064"/>
    </source>
</evidence>
<dbReference type="EC" id="3.1.3.48" evidence="2"/>
<dbReference type="SMART" id="SM00195">
    <property type="entry name" value="DSPc"/>
    <property type="match status" value="1"/>
</dbReference>
<feature type="non-terminal residue" evidence="7">
    <location>
        <position position="1"/>
    </location>
</feature>
<dbReference type="Gene3D" id="3.90.190.10">
    <property type="entry name" value="Protein tyrosine phosphatase superfamily"/>
    <property type="match status" value="1"/>
</dbReference>
<dbReference type="GO" id="GO:0008138">
    <property type="term" value="F:protein tyrosine/serine/threonine phosphatase activity"/>
    <property type="evidence" value="ECO:0007669"/>
    <property type="project" value="TreeGrafter"/>
</dbReference>
<dbReference type="GO" id="GO:0005634">
    <property type="term" value="C:nucleus"/>
    <property type="evidence" value="ECO:0007669"/>
    <property type="project" value="TreeGrafter"/>
</dbReference>
<dbReference type="AlphaFoldDB" id="A0A9N9Z3D0"/>
<evidence type="ECO:0000256" key="1">
    <source>
        <dbReference type="ARBA" id="ARBA00008601"/>
    </source>
</evidence>
<organism evidence="7 8">
    <name type="scientific">Clonostachys solani</name>
    <dbReference type="NCBI Taxonomy" id="160281"/>
    <lineage>
        <taxon>Eukaryota</taxon>
        <taxon>Fungi</taxon>
        <taxon>Dikarya</taxon>
        <taxon>Ascomycota</taxon>
        <taxon>Pezizomycotina</taxon>
        <taxon>Sordariomycetes</taxon>
        <taxon>Hypocreomycetidae</taxon>
        <taxon>Hypocreales</taxon>
        <taxon>Bionectriaceae</taxon>
        <taxon>Clonostachys</taxon>
    </lineage>
</organism>
<name>A0A9N9Z3D0_9HYPO</name>
<feature type="region of interest" description="Disordered" evidence="5">
    <location>
        <begin position="137"/>
        <end position="161"/>
    </location>
</feature>
<keyword evidence="4" id="KW-0904">Protein phosphatase</keyword>
<sequence>SHISPETQADGRNPLDTKLEVWEEFGHKFESEELEALKKSIVEMALSRVEGREELYVGGLWAMRRSDSLAERRITHVLSMVAIDPATVKNFKDEPWSQYGREIEHLSIDIDDTEDANLLLELPGAVRFISQALGSSPADSGAQGEAAASQDHGEGLGAEPSGKGSSGAVFVHCAAGKSRSVSAVVAYLLWRFPGRFDSSLQAAPNQSETPQPQTRRETAVKAVDAAVGWIQRTRPMAEPNEGFMKQLQLWWEMGCPIEGDIETHPIYQRWAYHREVQEHLAVGQAPSTLRFEDEVDGSERIAAGNPGLSLRCKMCRRPLATAPFIIDHQKAEQATAQCQHHFIEPLSWMRDELEKGTLNGRLLCPNTRCGAGVGRYDWKGFKCSCGGWVTPAFSLQRGRVDDVILNASSSAAGRDPRQQQQQSFGIRMPPGARGVNL</sequence>
<dbReference type="PROSITE" id="PS50056">
    <property type="entry name" value="TYR_PHOSPHATASE_2"/>
    <property type="match status" value="1"/>
</dbReference>
<dbReference type="GO" id="GO:0004725">
    <property type="term" value="F:protein tyrosine phosphatase activity"/>
    <property type="evidence" value="ECO:0007669"/>
    <property type="project" value="UniProtKB-EC"/>
</dbReference>
<dbReference type="InterPro" id="IPR000387">
    <property type="entry name" value="Tyr_Pase_dom"/>
</dbReference>
<dbReference type="InterPro" id="IPR020422">
    <property type="entry name" value="TYR_PHOSPHATASE_DUAL_dom"/>
</dbReference>
<keyword evidence="8" id="KW-1185">Reference proteome</keyword>
<reference evidence="8" key="1">
    <citation type="submission" date="2019-06" db="EMBL/GenBank/DDBJ databases">
        <authorList>
            <person name="Broberg M."/>
        </authorList>
    </citation>
    <scope>NUCLEOTIDE SEQUENCE [LARGE SCALE GENOMIC DNA]</scope>
</reference>
<evidence type="ECO:0000256" key="3">
    <source>
        <dbReference type="ARBA" id="ARBA00022801"/>
    </source>
</evidence>
<proteinExistence type="inferred from homology"/>
<accession>A0A9N9Z3D0</accession>
<dbReference type="PANTHER" id="PTHR45848">
    <property type="entry name" value="DUAL SPECIFICITY PROTEIN PHOSPHATASE 12 FAMILY MEMBER"/>
    <property type="match status" value="1"/>
</dbReference>
<protein>
    <recommendedName>
        <fullName evidence="2">protein-tyrosine-phosphatase</fullName>
        <ecNumber evidence="2">3.1.3.48</ecNumber>
    </recommendedName>
</protein>
<feature type="domain" description="Tyrosine specific protein phosphatases" evidence="6">
    <location>
        <begin position="163"/>
        <end position="189"/>
    </location>
</feature>
<reference evidence="7 8" key="2">
    <citation type="submission" date="2021-10" db="EMBL/GenBank/DDBJ databases">
        <authorList>
            <person name="Piombo E."/>
        </authorList>
    </citation>
    <scope>NUCLEOTIDE SEQUENCE [LARGE SCALE GENOMIC DNA]</scope>
</reference>
<feature type="non-terminal residue" evidence="7">
    <location>
        <position position="437"/>
    </location>
</feature>
<feature type="region of interest" description="Disordered" evidence="5">
    <location>
        <begin position="409"/>
        <end position="437"/>
    </location>
</feature>
<gene>
    <name evidence="7" type="ORF">CSOL1703_00000396</name>
</gene>
<comment type="similarity">
    <text evidence="1">Belongs to the protein-tyrosine phosphatase family. Non-receptor class dual specificity subfamily.</text>
</comment>